<comment type="caution">
    <text evidence="2">The sequence shown here is derived from an EMBL/GenBank/DDBJ whole genome shotgun (WGS) entry which is preliminary data.</text>
</comment>
<dbReference type="Proteomes" id="UP000297703">
    <property type="component" value="Unassembled WGS sequence"/>
</dbReference>
<gene>
    <name evidence="2" type="ORF">DR999_PMT19334</name>
</gene>
<feature type="chain" id="PRO_5020023253" evidence="1">
    <location>
        <begin position="33"/>
        <end position="99"/>
    </location>
</feature>
<protein>
    <submittedName>
        <fullName evidence="2">RNA/RNP complex-1-interacting phosphatase</fullName>
    </submittedName>
</protein>
<keyword evidence="1" id="KW-0732">Signal</keyword>
<keyword evidence="3" id="KW-1185">Reference proteome</keyword>
<name>A0A4D9DMQ7_9SAUR</name>
<feature type="signal peptide" evidence="1">
    <location>
        <begin position="1"/>
        <end position="32"/>
    </location>
</feature>
<proteinExistence type="predicted"/>
<accession>A0A4D9DMQ7</accession>
<dbReference type="EMBL" id="QXTE01000374">
    <property type="protein sequence ID" value="TFJ98710.1"/>
    <property type="molecule type" value="Genomic_DNA"/>
</dbReference>
<organism evidence="2 3">
    <name type="scientific">Platysternon megacephalum</name>
    <name type="common">big-headed turtle</name>
    <dbReference type="NCBI Taxonomy" id="55544"/>
    <lineage>
        <taxon>Eukaryota</taxon>
        <taxon>Metazoa</taxon>
        <taxon>Chordata</taxon>
        <taxon>Craniata</taxon>
        <taxon>Vertebrata</taxon>
        <taxon>Euteleostomi</taxon>
        <taxon>Archelosauria</taxon>
        <taxon>Testudinata</taxon>
        <taxon>Testudines</taxon>
        <taxon>Cryptodira</taxon>
        <taxon>Durocryptodira</taxon>
        <taxon>Testudinoidea</taxon>
        <taxon>Platysternidae</taxon>
        <taxon>Platysternon</taxon>
    </lineage>
</organism>
<reference evidence="2 3" key="2">
    <citation type="submission" date="2019-04" db="EMBL/GenBank/DDBJ databases">
        <title>The genome sequence of big-headed turtle.</title>
        <authorList>
            <person name="Gong S."/>
        </authorList>
    </citation>
    <scope>NUCLEOTIDE SEQUENCE [LARGE SCALE GENOMIC DNA]</scope>
    <source>
        <strain evidence="2">DO16091913</strain>
        <tissue evidence="2">Muscle</tissue>
    </source>
</reference>
<evidence type="ECO:0000256" key="1">
    <source>
        <dbReference type="SAM" id="SignalP"/>
    </source>
</evidence>
<dbReference type="AlphaFoldDB" id="A0A4D9DMQ7"/>
<evidence type="ECO:0000313" key="2">
    <source>
        <dbReference type="EMBL" id="TFJ98710.1"/>
    </source>
</evidence>
<reference evidence="2 3" key="1">
    <citation type="submission" date="2019-04" db="EMBL/GenBank/DDBJ databases">
        <title>Draft genome of the big-headed turtle Platysternon megacephalum.</title>
        <authorList>
            <person name="Gong S."/>
        </authorList>
    </citation>
    <scope>NUCLEOTIDE SEQUENCE [LARGE SCALE GENOMIC DNA]</scope>
    <source>
        <strain evidence="2">DO16091913</strain>
        <tissue evidence="2">Muscle</tissue>
    </source>
</reference>
<sequence length="99" mass="10391">MGFQARTSRLQSCLALLAVASMTRFCTTPVQSTSVTSQSGEYGPCGRLGQWGVGVWTAPSRRPRAVAAGHKHSWGPVVPAMLSAQGLLCGLLTQALLCC</sequence>
<evidence type="ECO:0000313" key="3">
    <source>
        <dbReference type="Proteomes" id="UP000297703"/>
    </source>
</evidence>